<name>A0A506U7D3_9HYPH</name>
<dbReference type="PRINTS" id="PR00081">
    <property type="entry name" value="GDHRDH"/>
</dbReference>
<accession>A0A506U7D3</accession>
<organism evidence="3 4">
    <name type="scientific">Pararhizobium mangrovi</name>
    <dbReference type="NCBI Taxonomy" id="2590452"/>
    <lineage>
        <taxon>Bacteria</taxon>
        <taxon>Pseudomonadati</taxon>
        <taxon>Pseudomonadota</taxon>
        <taxon>Alphaproteobacteria</taxon>
        <taxon>Hyphomicrobiales</taxon>
        <taxon>Rhizobiaceae</taxon>
        <taxon>Rhizobium/Agrobacterium group</taxon>
        <taxon>Pararhizobium</taxon>
    </lineage>
</organism>
<dbReference type="PROSITE" id="PS00061">
    <property type="entry name" value="ADH_SHORT"/>
    <property type="match status" value="1"/>
</dbReference>
<evidence type="ECO:0000256" key="1">
    <source>
        <dbReference type="ARBA" id="ARBA00006484"/>
    </source>
</evidence>
<proteinExistence type="inferred from homology"/>
<dbReference type="Gene3D" id="3.40.50.720">
    <property type="entry name" value="NAD(P)-binding Rossmann-like Domain"/>
    <property type="match status" value="1"/>
</dbReference>
<dbReference type="PRINTS" id="PR00080">
    <property type="entry name" value="SDRFAMILY"/>
</dbReference>
<dbReference type="PANTHER" id="PTHR24321">
    <property type="entry name" value="DEHYDROGENASES, SHORT CHAIN"/>
    <property type="match status" value="1"/>
</dbReference>
<comment type="similarity">
    <text evidence="1">Belongs to the short-chain dehydrogenases/reductases (SDR) family.</text>
</comment>
<dbReference type="OrthoDB" id="7568484at2"/>
<gene>
    <name evidence="3" type="ORF">FJU11_05975</name>
</gene>
<dbReference type="PANTHER" id="PTHR24321:SF14">
    <property type="entry name" value="SHORT-CHAIN TYPE DEHYDROGENASE_REDUCTASE BLR2146-RELATED"/>
    <property type="match status" value="1"/>
</dbReference>
<dbReference type="InterPro" id="IPR020904">
    <property type="entry name" value="Sc_DH/Rdtase_CS"/>
</dbReference>
<dbReference type="Pfam" id="PF13561">
    <property type="entry name" value="adh_short_C2"/>
    <property type="match status" value="1"/>
</dbReference>
<dbReference type="EMBL" id="VHLH01000007">
    <property type="protein sequence ID" value="TPW30273.1"/>
    <property type="molecule type" value="Genomic_DNA"/>
</dbReference>
<sequence length="251" mass="26282">MVDLDGMRVVITGAAGGLGRALVTRLAGFGATVVACDVPEADLSDPAIAECEAFDLTDAEATEKAAARILRRGDVDALVSNAGWTRAETLNLVDDASFDHEIDINLTSAARLSRAFLPAMRSRSSGVFVFVSSVNALAHYGNPAYSAAKAGLLAWMRALAGEEGRHGIRANAVAPGSIRTAAWDHRLARDPQIVEKVSALYPLERLVEPDEVANAVAFLVSPLASGITGATLPVDGGLTASNMRFIEQIIG</sequence>
<dbReference type="InterPro" id="IPR036291">
    <property type="entry name" value="NAD(P)-bd_dom_sf"/>
</dbReference>
<dbReference type="InterPro" id="IPR002347">
    <property type="entry name" value="SDR_fam"/>
</dbReference>
<evidence type="ECO:0000313" key="3">
    <source>
        <dbReference type="EMBL" id="TPW30273.1"/>
    </source>
</evidence>
<dbReference type="Proteomes" id="UP000320314">
    <property type="component" value="Unassembled WGS sequence"/>
</dbReference>
<evidence type="ECO:0000313" key="4">
    <source>
        <dbReference type="Proteomes" id="UP000320314"/>
    </source>
</evidence>
<dbReference type="SUPFAM" id="SSF51735">
    <property type="entry name" value="NAD(P)-binding Rossmann-fold domains"/>
    <property type="match status" value="1"/>
</dbReference>
<reference evidence="3 4" key="1">
    <citation type="submission" date="2019-06" db="EMBL/GenBank/DDBJ databases">
        <authorList>
            <person name="Li M."/>
        </authorList>
    </citation>
    <scope>NUCLEOTIDE SEQUENCE [LARGE SCALE GENOMIC DNA]</scope>
    <source>
        <strain evidence="3 4">BGMRC6574</strain>
    </source>
</reference>
<keyword evidence="4" id="KW-1185">Reference proteome</keyword>
<dbReference type="FunFam" id="3.40.50.720:FF:000084">
    <property type="entry name" value="Short-chain dehydrogenase reductase"/>
    <property type="match status" value="1"/>
</dbReference>
<comment type="caution">
    <text evidence="3">The sequence shown here is derived from an EMBL/GenBank/DDBJ whole genome shotgun (WGS) entry which is preliminary data.</text>
</comment>
<evidence type="ECO:0000256" key="2">
    <source>
        <dbReference type="ARBA" id="ARBA00023002"/>
    </source>
</evidence>
<keyword evidence="2" id="KW-0560">Oxidoreductase</keyword>
<dbReference type="GO" id="GO:0016491">
    <property type="term" value="F:oxidoreductase activity"/>
    <property type="evidence" value="ECO:0007669"/>
    <property type="project" value="UniProtKB-KW"/>
</dbReference>
<dbReference type="RefSeq" id="WP_141166124.1">
    <property type="nucleotide sequence ID" value="NZ_VHLH01000007.1"/>
</dbReference>
<dbReference type="AlphaFoldDB" id="A0A506U7D3"/>
<protein>
    <submittedName>
        <fullName evidence="3">SDR family oxidoreductase</fullName>
    </submittedName>
</protein>